<keyword evidence="1 5" id="KW-1003">Cell membrane</keyword>
<dbReference type="GO" id="GO:0005886">
    <property type="term" value="C:plasma membrane"/>
    <property type="evidence" value="ECO:0007669"/>
    <property type="project" value="UniProtKB-SubCell"/>
</dbReference>
<evidence type="ECO:0000256" key="3">
    <source>
        <dbReference type="ARBA" id="ARBA00022989"/>
    </source>
</evidence>
<organism evidence="7 8">
    <name type="scientific">Ferrimonas marina</name>
    <dbReference type="NCBI Taxonomy" id="299255"/>
    <lineage>
        <taxon>Bacteria</taxon>
        <taxon>Pseudomonadati</taxon>
        <taxon>Pseudomonadota</taxon>
        <taxon>Gammaproteobacteria</taxon>
        <taxon>Alteromonadales</taxon>
        <taxon>Ferrimonadaceae</taxon>
        <taxon>Ferrimonas</taxon>
    </lineage>
</organism>
<keyword evidence="2 5" id="KW-0812">Transmembrane</keyword>
<feature type="domain" description="Lipopolysaccharide assembly protein A" evidence="6">
    <location>
        <begin position="30"/>
        <end position="89"/>
    </location>
</feature>
<name>A0A1M5NC74_9GAMM</name>
<gene>
    <name evidence="5" type="primary">lapA</name>
    <name evidence="7" type="ORF">SAMN02745129_0962</name>
</gene>
<comment type="similarity">
    <text evidence="5">Belongs to the LapA family.</text>
</comment>
<sequence>MDKRLGVKAFFITVVVAALFIVALAFGARNEQMVQINYFIAQGEFLLSWVLAATFLAGFVISWLLALWVVTKQKFAIRQLKQRCRRLQSAEPDSEH</sequence>
<keyword evidence="8" id="KW-1185">Reference proteome</keyword>
<feature type="transmembrane region" description="Helical" evidence="5">
    <location>
        <begin position="7"/>
        <end position="26"/>
    </location>
</feature>
<protein>
    <recommendedName>
        <fullName evidence="5">Probable lipopolysaccharide assembly protein A</fullName>
    </recommendedName>
</protein>
<dbReference type="GO" id="GO:0008653">
    <property type="term" value="P:lipopolysaccharide metabolic process"/>
    <property type="evidence" value="ECO:0007669"/>
    <property type="project" value="InterPro"/>
</dbReference>
<comment type="function">
    <text evidence="5">Involved in the assembly of lipopolysaccharide (LPS).</text>
</comment>
<evidence type="ECO:0000259" key="6">
    <source>
        <dbReference type="Pfam" id="PF06305"/>
    </source>
</evidence>
<dbReference type="Proteomes" id="UP000184268">
    <property type="component" value="Unassembled WGS sequence"/>
</dbReference>
<dbReference type="HAMAP" id="MF_01948">
    <property type="entry name" value="LPS_assembly_LapA"/>
    <property type="match status" value="1"/>
</dbReference>
<reference evidence="8" key="1">
    <citation type="submission" date="2016-11" db="EMBL/GenBank/DDBJ databases">
        <authorList>
            <person name="Varghese N."/>
            <person name="Submissions S."/>
        </authorList>
    </citation>
    <scope>NUCLEOTIDE SEQUENCE [LARGE SCALE GENOMIC DNA]</scope>
    <source>
        <strain evidence="8">DSM 16917</strain>
    </source>
</reference>
<comment type="caution">
    <text evidence="5">Lacks conserved residue(s) required for the propagation of feature annotation.</text>
</comment>
<proteinExistence type="inferred from homology"/>
<dbReference type="STRING" id="299255.SAMN02745129_0962"/>
<evidence type="ECO:0000256" key="5">
    <source>
        <dbReference type="HAMAP-Rule" id="MF_01948"/>
    </source>
</evidence>
<feature type="transmembrane region" description="Helical" evidence="5">
    <location>
        <begin position="46"/>
        <end position="70"/>
    </location>
</feature>
<comment type="subcellular location">
    <subcellularLocation>
        <location evidence="5">Cell inner membrane</location>
        <topology evidence="5">Multi-pass membrane protein</topology>
    </subcellularLocation>
</comment>
<keyword evidence="3 5" id="KW-1133">Transmembrane helix</keyword>
<keyword evidence="5" id="KW-0997">Cell inner membrane</keyword>
<dbReference type="InterPro" id="IPR010445">
    <property type="entry name" value="LapA_dom"/>
</dbReference>
<keyword evidence="4 5" id="KW-0472">Membrane</keyword>
<evidence type="ECO:0000256" key="4">
    <source>
        <dbReference type="ARBA" id="ARBA00023136"/>
    </source>
</evidence>
<dbReference type="AlphaFoldDB" id="A0A1M5NC74"/>
<dbReference type="EMBL" id="FQXG01000001">
    <property type="protein sequence ID" value="SHG86573.1"/>
    <property type="molecule type" value="Genomic_DNA"/>
</dbReference>
<accession>A0A1M5NC74</accession>
<evidence type="ECO:0000313" key="8">
    <source>
        <dbReference type="Proteomes" id="UP000184268"/>
    </source>
</evidence>
<evidence type="ECO:0000256" key="2">
    <source>
        <dbReference type="ARBA" id="ARBA00022692"/>
    </source>
</evidence>
<dbReference type="InterPro" id="IPR032906">
    <property type="entry name" value="LapA"/>
</dbReference>
<dbReference type="Pfam" id="PF06305">
    <property type="entry name" value="LapA_dom"/>
    <property type="match status" value="1"/>
</dbReference>
<evidence type="ECO:0000256" key="1">
    <source>
        <dbReference type="ARBA" id="ARBA00022475"/>
    </source>
</evidence>
<evidence type="ECO:0000313" key="7">
    <source>
        <dbReference type="EMBL" id="SHG86573.1"/>
    </source>
</evidence>